<evidence type="ECO:0000256" key="1">
    <source>
        <dbReference type="SAM" id="Phobius"/>
    </source>
</evidence>
<name>A0A271J6C0_9BACT</name>
<proteinExistence type="predicted"/>
<dbReference type="OrthoDB" id="1144220at2"/>
<dbReference type="Pfam" id="PF12158">
    <property type="entry name" value="DUF3592"/>
    <property type="match status" value="1"/>
</dbReference>
<accession>A0A271J6C0</accession>
<dbReference type="AlphaFoldDB" id="A0A271J6C0"/>
<sequence length="145" mass="15499">MPALIGAIFVAVGVVVTVPMVWMALELGPEVAVAGITGPIFAVVGGVLLAVGVRRARRQLHALRDGVATRGEIVDLHQDTSESINGRHPWAIVYTYEAGGRVHEGTVKSWGRAGSVVSLYAVGSPVHVLYVRERPERSALYPPIR</sequence>
<keyword evidence="1" id="KW-0812">Transmembrane</keyword>
<feature type="domain" description="DUF3592" evidence="2">
    <location>
        <begin position="69"/>
        <end position="144"/>
    </location>
</feature>
<comment type="caution">
    <text evidence="3">The sequence shown here is derived from an EMBL/GenBank/DDBJ whole genome shotgun (WGS) entry which is preliminary data.</text>
</comment>
<keyword evidence="1" id="KW-1133">Transmembrane helix</keyword>
<keyword evidence="4" id="KW-1185">Reference proteome</keyword>
<evidence type="ECO:0000259" key="2">
    <source>
        <dbReference type="Pfam" id="PF12158"/>
    </source>
</evidence>
<gene>
    <name evidence="3" type="ORF">BSZ37_18075</name>
</gene>
<dbReference type="RefSeq" id="WP_095511882.1">
    <property type="nucleotide sequence ID" value="NZ_MQWD01000001.1"/>
</dbReference>
<protein>
    <recommendedName>
        <fullName evidence="2">DUF3592 domain-containing protein</fullName>
    </recommendedName>
</protein>
<keyword evidence="1" id="KW-0472">Membrane</keyword>
<dbReference type="InterPro" id="IPR021994">
    <property type="entry name" value="DUF3592"/>
</dbReference>
<feature type="transmembrane region" description="Helical" evidence="1">
    <location>
        <begin position="31"/>
        <end position="53"/>
    </location>
</feature>
<dbReference type="Proteomes" id="UP000216339">
    <property type="component" value="Unassembled WGS sequence"/>
</dbReference>
<evidence type="ECO:0000313" key="3">
    <source>
        <dbReference type="EMBL" id="PAP78199.1"/>
    </source>
</evidence>
<reference evidence="3 4" key="1">
    <citation type="submission" date="2016-11" db="EMBL/GenBank/DDBJ databases">
        <title>Study of marine rhodopsin-containing bacteria.</title>
        <authorList>
            <person name="Yoshizawa S."/>
            <person name="Kumagai Y."/>
            <person name="Kogure K."/>
        </authorList>
    </citation>
    <scope>NUCLEOTIDE SEQUENCE [LARGE SCALE GENOMIC DNA]</scope>
    <source>
        <strain evidence="3 4">SAORIC-28</strain>
    </source>
</reference>
<feature type="transmembrane region" description="Helical" evidence="1">
    <location>
        <begin position="7"/>
        <end position="25"/>
    </location>
</feature>
<evidence type="ECO:0000313" key="4">
    <source>
        <dbReference type="Proteomes" id="UP000216339"/>
    </source>
</evidence>
<dbReference type="EMBL" id="MQWD01000001">
    <property type="protein sequence ID" value="PAP78199.1"/>
    <property type="molecule type" value="Genomic_DNA"/>
</dbReference>
<organism evidence="3 4">
    <name type="scientific">Rubrivirga marina</name>
    <dbReference type="NCBI Taxonomy" id="1196024"/>
    <lineage>
        <taxon>Bacteria</taxon>
        <taxon>Pseudomonadati</taxon>
        <taxon>Rhodothermota</taxon>
        <taxon>Rhodothermia</taxon>
        <taxon>Rhodothermales</taxon>
        <taxon>Rubricoccaceae</taxon>
        <taxon>Rubrivirga</taxon>
    </lineage>
</organism>